<organism evidence="1">
    <name type="scientific">marine sediment metagenome</name>
    <dbReference type="NCBI Taxonomy" id="412755"/>
    <lineage>
        <taxon>unclassified sequences</taxon>
        <taxon>metagenomes</taxon>
        <taxon>ecological metagenomes</taxon>
    </lineage>
</organism>
<dbReference type="EMBL" id="BARS01031178">
    <property type="protein sequence ID" value="GAG28125.1"/>
    <property type="molecule type" value="Genomic_DNA"/>
</dbReference>
<name>X0WBU9_9ZZZZ</name>
<comment type="caution">
    <text evidence="1">The sequence shown here is derived from an EMBL/GenBank/DDBJ whole genome shotgun (WGS) entry which is preliminary data.</text>
</comment>
<proteinExistence type="predicted"/>
<feature type="non-terminal residue" evidence="1">
    <location>
        <position position="1"/>
    </location>
</feature>
<reference evidence="1" key="1">
    <citation type="journal article" date="2014" name="Front. Microbiol.">
        <title>High frequency of phylogenetically diverse reductive dehalogenase-homologous genes in deep subseafloor sedimentary metagenomes.</title>
        <authorList>
            <person name="Kawai M."/>
            <person name="Futagami T."/>
            <person name="Toyoda A."/>
            <person name="Takaki Y."/>
            <person name="Nishi S."/>
            <person name="Hori S."/>
            <person name="Arai W."/>
            <person name="Tsubouchi T."/>
            <person name="Morono Y."/>
            <person name="Uchiyama I."/>
            <person name="Ito T."/>
            <person name="Fujiyama A."/>
            <person name="Inagaki F."/>
            <person name="Takami H."/>
        </authorList>
    </citation>
    <scope>NUCLEOTIDE SEQUENCE</scope>
    <source>
        <strain evidence="1">Expedition CK06-06</strain>
    </source>
</reference>
<evidence type="ECO:0000313" key="1">
    <source>
        <dbReference type="EMBL" id="GAG28125.1"/>
    </source>
</evidence>
<gene>
    <name evidence="1" type="ORF">S01H1_48549</name>
</gene>
<dbReference type="AlphaFoldDB" id="X0WBU9"/>
<protein>
    <submittedName>
        <fullName evidence="1">Uncharacterized protein</fullName>
    </submittedName>
</protein>
<sequence length="198" mass="21107">DAYGEIGNDLGAHQSVGGARGNAHRVWARLNTDNAGGCDCALIVRAEVLGERHHNGRPQRKTCRNCGRRWESGETRCPECGTVRQGIDTRKTVFEVGLPDQAGQHCEVEIVVGNPALRRLATVGAFLCAVKGAAEVAQGDQQRGKATIRTAARILGELEEETQQNMPRVTLPGGVTLAHALACVQIVRDLIGGPSKAN</sequence>
<accession>X0WBU9</accession>